<dbReference type="RefSeq" id="WP_145207076.1">
    <property type="nucleotide sequence ID" value="NZ_CP036432.1"/>
</dbReference>
<dbReference type="Proteomes" id="UP000318081">
    <property type="component" value="Chromosome"/>
</dbReference>
<dbReference type="InterPro" id="IPR010985">
    <property type="entry name" value="Ribbon_hlx_hlx"/>
</dbReference>
<accession>A0ABX5XIP3</accession>
<reference evidence="1 2" key="1">
    <citation type="submission" date="2019-02" db="EMBL/GenBank/DDBJ databases">
        <title>Deep-cultivation of Planctomycetes and their phenomic and genomic characterization uncovers novel biology.</title>
        <authorList>
            <person name="Wiegand S."/>
            <person name="Jogler M."/>
            <person name="Boedeker C."/>
            <person name="Pinto D."/>
            <person name="Vollmers J."/>
            <person name="Rivas-Marin E."/>
            <person name="Kohn T."/>
            <person name="Peeters S.H."/>
            <person name="Heuer A."/>
            <person name="Rast P."/>
            <person name="Oberbeckmann S."/>
            <person name="Bunk B."/>
            <person name="Jeske O."/>
            <person name="Meyerdierks A."/>
            <person name="Storesund J.E."/>
            <person name="Kallscheuer N."/>
            <person name="Luecker S."/>
            <person name="Lage O.M."/>
            <person name="Pohl T."/>
            <person name="Merkel B.J."/>
            <person name="Hornburger P."/>
            <person name="Mueller R.-W."/>
            <person name="Bruemmer F."/>
            <person name="Labrenz M."/>
            <person name="Spormann A.M."/>
            <person name="Op den Camp H."/>
            <person name="Overmann J."/>
            <person name="Amann R."/>
            <person name="Jetten M.S.M."/>
            <person name="Mascher T."/>
            <person name="Medema M.H."/>
            <person name="Devos D.P."/>
            <person name="Kaster A.-K."/>
            <person name="Ovreas L."/>
            <person name="Rohde M."/>
            <person name="Galperin M.Y."/>
            <person name="Jogler C."/>
        </authorList>
    </citation>
    <scope>NUCLEOTIDE SEQUENCE [LARGE SCALE GENOMIC DNA]</scope>
    <source>
        <strain evidence="1 2">TBK1r</strain>
    </source>
</reference>
<dbReference type="EMBL" id="CP036432">
    <property type="protein sequence ID" value="QDV81245.1"/>
    <property type="molecule type" value="Genomic_DNA"/>
</dbReference>
<evidence type="ECO:0000313" key="1">
    <source>
        <dbReference type="EMBL" id="QDV81245.1"/>
    </source>
</evidence>
<name>A0ABX5XIP3_9BACT</name>
<keyword evidence="2" id="KW-1185">Reference proteome</keyword>
<sequence length="84" mass="9626">MTDIQIRNIDPEHVQQLEELASEQGQPFDTFVVSLLVEILHKRRVEREKGLGSRIAKRFENLGLEEGKLEELRGHPVTPPELGQ</sequence>
<proteinExistence type="predicted"/>
<evidence type="ECO:0000313" key="2">
    <source>
        <dbReference type="Proteomes" id="UP000318081"/>
    </source>
</evidence>
<dbReference type="SUPFAM" id="SSF47598">
    <property type="entry name" value="Ribbon-helix-helix"/>
    <property type="match status" value="1"/>
</dbReference>
<gene>
    <name evidence="1" type="ORF">TBK1r_01600</name>
</gene>
<protein>
    <submittedName>
        <fullName evidence="1">Uncharacterized protein</fullName>
    </submittedName>
</protein>
<organism evidence="1 2">
    <name type="scientific">Stieleria magnilauensis</name>
    <dbReference type="NCBI Taxonomy" id="2527963"/>
    <lineage>
        <taxon>Bacteria</taxon>
        <taxon>Pseudomonadati</taxon>
        <taxon>Planctomycetota</taxon>
        <taxon>Planctomycetia</taxon>
        <taxon>Pirellulales</taxon>
        <taxon>Pirellulaceae</taxon>
        <taxon>Stieleria</taxon>
    </lineage>
</organism>